<dbReference type="GO" id="GO:0005634">
    <property type="term" value="C:nucleus"/>
    <property type="evidence" value="ECO:0007669"/>
    <property type="project" value="UniProtKB-SubCell"/>
</dbReference>
<dbReference type="InterPro" id="IPR015507">
    <property type="entry name" value="rRNA-MeTfrase_E"/>
</dbReference>
<dbReference type="GO" id="GO:0002128">
    <property type="term" value="P:tRNA nucleoside ribose methylation"/>
    <property type="evidence" value="ECO:0007669"/>
    <property type="project" value="UniProtKB-UniRule"/>
</dbReference>
<dbReference type="WBParaSite" id="jg17816">
    <property type="protein sequence ID" value="jg17816"/>
    <property type="gene ID" value="jg17816"/>
</dbReference>
<evidence type="ECO:0000256" key="6">
    <source>
        <dbReference type="ARBA" id="ARBA00022691"/>
    </source>
</evidence>
<evidence type="ECO:0000256" key="7">
    <source>
        <dbReference type="ARBA" id="ARBA00022694"/>
    </source>
</evidence>
<comment type="catalytic activity">
    <reaction evidence="8 9">
        <text>cytidine(32)/guanosine(34) in tRNA + 2 S-adenosyl-L-methionine = 2'-O-methylcytidine(32)/2'-O-methylguanosine(34) in tRNA + 2 S-adenosyl-L-homocysteine + 2 H(+)</text>
        <dbReference type="Rhea" id="RHEA:42396"/>
        <dbReference type="Rhea" id="RHEA-COMP:10246"/>
        <dbReference type="Rhea" id="RHEA-COMP:10247"/>
        <dbReference type="ChEBI" id="CHEBI:15378"/>
        <dbReference type="ChEBI" id="CHEBI:57856"/>
        <dbReference type="ChEBI" id="CHEBI:59789"/>
        <dbReference type="ChEBI" id="CHEBI:74269"/>
        <dbReference type="ChEBI" id="CHEBI:74445"/>
        <dbReference type="ChEBI" id="CHEBI:74495"/>
        <dbReference type="ChEBI" id="CHEBI:82748"/>
        <dbReference type="EC" id="2.1.1.205"/>
    </reaction>
</comment>
<evidence type="ECO:0000256" key="3">
    <source>
        <dbReference type="ARBA" id="ARBA00022490"/>
    </source>
</evidence>
<dbReference type="FunFam" id="3.40.50.150:FF:000040">
    <property type="entry name" value="Putative ribosomal RNA methyltransferase 1"/>
    <property type="match status" value="1"/>
</dbReference>
<dbReference type="Gene3D" id="3.40.50.150">
    <property type="entry name" value="Vaccinia Virus protein VP39"/>
    <property type="match status" value="1"/>
</dbReference>
<dbReference type="PANTHER" id="PTHR10920:SF12">
    <property type="entry name" value="TRNA (CYTIDINE(32)_GUANOSINE(34)-2'-O)-METHYLTRANSFERASE-RELATED"/>
    <property type="match status" value="1"/>
</dbReference>
<feature type="binding site" evidence="9">
    <location>
        <position position="82"/>
    </location>
    <ligand>
        <name>S-adenosyl-L-methionine</name>
        <dbReference type="ChEBI" id="CHEBI:59789"/>
    </ligand>
</feature>
<dbReference type="PANTHER" id="PTHR10920">
    <property type="entry name" value="RIBOSOMAL RNA METHYLTRANSFERASE"/>
    <property type="match status" value="1"/>
</dbReference>
<feature type="active site" description="Proton acceptor" evidence="9">
    <location>
        <position position="163"/>
    </location>
</feature>
<dbReference type="GO" id="GO:0005737">
    <property type="term" value="C:cytoplasm"/>
    <property type="evidence" value="ECO:0007669"/>
    <property type="project" value="UniProtKB-SubCell"/>
</dbReference>
<dbReference type="InterPro" id="IPR050082">
    <property type="entry name" value="RNA_methyltr_RlmE"/>
</dbReference>
<evidence type="ECO:0000256" key="2">
    <source>
        <dbReference type="ARBA" id="ARBA00004496"/>
    </source>
</evidence>
<keyword evidence="4 9" id="KW-0489">Methyltransferase</keyword>
<dbReference type="GO" id="GO:0106340">
    <property type="term" value="F:tRNA (guanosine(34)-2'-O)-methyltransferase activity"/>
    <property type="evidence" value="ECO:0007669"/>
    <property type="project" value="UniProtKB-ARBA"/>
</dbReference>
<dbReference type="EC" id="2.1.1.205" evidence="9"/>
<evidence type="ECO:0000313" key="12">
    <source>
        <dbReference type="WBParaSite" id="jg17816"/>
    </source>
</evidence>
<feature type="binding site" evidence="9">
    <location>
        <position position="98"/>
    </location>
    <ligand>
        <name>S-adenosyl-L-methionine</name>
        <dbReference type="ChEBI" id="CHEBI:59789"/>
    </ligand>
</feature>
<dbReference type="GO" id="GO:0002181">
    <property type="term" value="P:cytoplasmic translation"/>
    <property type="evidence" value="ECO:0007669"/>
    <property type="project" value="UniProtKB-UniRule"/>
</dbReference>
<keyword evidence="5 9" id="KW-0808">Transferase</keyword>
<keyword evidence="6 9" id="KW-0949">S-adenosyl-L-methionine</keyword>
<reference evidence="12" key="1">
    <citation type="submission" date="2022-11" db="UniProtKB">
        <authorList>
            <consortium name="WormBaseParasite"/>
        </authorList>
    </citation>
    <scope>IDENTIFICATION</scope>
</reference>
<organism evidence="11 12">
    <name type="scientific">Ditylenchus dipsaci</name>
    <dbReference type="NCBI Taxonomy" id="166011"/>
    <lineage>
        <taxon>Eukaryota</taxon>
        <taxon>Metazoa</taxon>
        <taxon>Ecdysozoa</taxon>
        <taxon>Nematoda</taxon>
        <taxon>Chromadorea</taxon>
        <taxon>Rhabditida</taxon>
        <taxon>Tylenchina</taxon>
        <taxon>Tylenchomorpha</taxon>
        <taxon>Sphaerularioidea</taxon>
        <taxon>Anguinidae</taxon>
        <taxon>Anguininae</taxon>
        <taxon>Ditylenchus</taxon>
    </lineage>
</organism>
<dbReference type="HAMAP" id="MF_03162">
    <property type="entry name" value="RNA_methyltr_E_TRM7"/>
    <property type="match status" value="1"/>
</dbReference>
<evidence type="ECO:0000256" key="4">
    <source>
        <dbReference type="ARBA" id="ARBA00022603"/>
    </source>
</evidence>
<dbReference type="InterPro" id="IPR028590">
    <property type="entry name" value="RNA_methyltr_E_TRM7"/>
</dbReference>
<dbReference type="Pfam" id="PF01728">
    <property type="entry name" value="FtsJ"/>
    <property type="match status" value="1"/>
</dbReference>
<dbReference type="InterPro" id="IPR029063">
    <property type="entry name" value="SAM-dependent_MTases_sf"/>
</dbReference>
<evidence type="ECO:0000313" key="11">
    <source>
        <dbReference type="Proteomes" id="UP000887574"/>
    </source>
</evidence>
<protein>
    <recommendedName>
        <fullName evidence="9">Putative tRNA (cytidine(32)/guanosine(34)-2'-O)-methyltransferase</fullName>
        <ecNumber evidence="9">2.1.1.205</ecNumber>
    </recommendedName>
    <alternativeName>
        <fullName evidence="9">2'-O-ribose RNA methyltransferase TRM7 homolog</fullName>
    </alternativeName>
</protein>
<name>A0A915DAH0_9BILA</name>
<feature type="binding site" evidence="9">
    <location>
        <position position="53"/>
    </location>
    <ligand>
        <name>S-adenosyl-L-methionine</name>
        <dbReference type="ChEBI" id="CHEBI:59789"/>
    </ligand>
</feature>
<accession>A0A915DAH0</accession>
<feature type="binding site" evidence="9">
    <location>
        <position position="123"/>
    </location>
    <ligand>
        <name>S-adenosyl-L-methionine</name>
        <dbReference type="ChEBI" id="CHEBI:59789"/>
    </ligand>
</feature>
<evidence type="ECO:0000256" key="5">
    <source>
        <dbReference type="ARBA" id="ARBA00022679"/>
    </source>
</evidence>
<keyword evidence="11" id="KW-1185">Reference proteome</keyword>
<dbReference type="HAMAP" id="MF_01547">
    <property type="entry name" value="RNA_methyltr_E"/>
    <property type="match status" value="1"/>
</dbReference>
<sequence>MGKTSKDKRDIYYRMAKQEGWRARSAFKLKQIDDMFSVFEGVSRVVDLCAAPGSWSQVVSKELYLKDQTEEQRSKIKIVAVDLQPMAPLPGVIQIQGDITEESTAVKIISYFDGGKANLVICDGAPDVTGLHAFDEYLQSQLVFSAFNITSYILETGGTFISKIFRAKNVTLLYAQMKMFFREVYCAKPRSSRQSSCEAFIVCKGYNPPEGYKPNLSNPVLAQDYDKAVDQFTGINRTLVPFMACGDLSGFSPGLCKQLDSDRTYPLDLSTISDDFKDWEQYTYQPPTQPPTDPAYSKACQLKKADKLAKCEGNSLAPLYNPSTKTKKKSKGAVEEKFVDEETDSSKLVADFVDELEQLFLEE</sequence>
<keyword evidence="7 9" id="KW-0819">tRNA processing</keyword>
<evidence type="ECO:0000256" key="1">
    <source>
        <dbReference type="ARBA" id="ARBA00004123"/>
    </source>
</evidence>
<comment type="function">
    <text evidence="9">Methylates the 2'-O-ribose of nucleotides at positions 32 and 34 of the tRNA anticodon loop of substrate tRNAs.</text>
</comment>
<evidence type="ECO:0000256" key="8">
    <source>
        <dbReference type="ARBA" id="ARBA00048902"/>
    </source>
</evidence>
<comment type="similarity">
    <text evidence="9">Belongs to the class I-like SAM-binding methyltransferase superfamily. RNA methyltransferase RlmE family. TRM7 subfamily.</text>
</comment>
<dbReference type="SUPFAM" id="SSF53335">
    <property type="entry name" value="S-adenosyl-L-methionine-dependent methyltransferases"/>
    <property type="match status" value="1"/>
</dbReference>
<proteinExistence type="inferred from homology"/>
<feature type="binding site" evidence="9">
    <location>
        <position position="55"/>
    </location>
    <ligand>
        <name>S-adenosyl-L-methionine</name>
        <dbReference type="ChEBI" id="CHEBI:59789"/>
    </ligand>
</feature>
<dbReference type="AlphaFoldDB" id="A0A915DAH0"/>
<comment type="subcellular location">
    <subcellularLocation>
        <location evidence="2 9">Cytoplasm</location>
    </subcellularLocation>
    <subcellularLocation>
        <location evidence="1">Nucleus</location>
    </subcellularLocation>
</comment>
<evidence type="ECO:0000256" key="9">
    <source>
        <dbReference type="HAMAP-Rule" id="MF_03162"/>
    </source>
</evidence>
<dbReference type="InterPro" id="IPR002877">
    <property type="entry name" value="RNA_MeTrfase_FtsJ_dom"/>
</dbReference>
<dbReference type="Proteomes" id="UP000887574">
    <property type="component" value="Unplaced"/>
</dbReference>
<keyword evidence="3 9" id="KW-0963">Cytoplasm</keyword>
<evidence type="ECO:0000259" key="10">
    <source>
        <dbReference type="Pfam" id="PF01728"/>
    </source>
</evidence>
<feature type="domain" description="Ribosomal RNA methyltransferase FtsJ" evidence="10">
    <location>
        <begin position="21"/>
        <end position="206"/>
    </location>
</feature>